<dbReference type="Pfam" id="PF13602">
    <property type="entry name" value="ADH_zinc_N_2"/>
    <property type="match status" value="1"/>
</dbReference>
<reference evidence="2" key="1">
    <citation type="journal article" date="2014" name="Int. J. Syst. Evol. Microbiol.">
        <title>Complete genome sequence of Corynebacterium casei LMG S-19264T (=DSM 44701T), isolated from a smear-ripened cheese.</title>
        <authorList>
            <consortium name="US DOE Joint Genome Institute (JGI-PGF)"/>
            <person name="Walter F."/>
            <person name="Albersmeier A."/>
            <person name="Kalinowski J."/>
            <person name="Ruckert C."/>
        </authorList>
    </citation>
    <scope>NUCLEOTIDE SEQUENCE</scope>
    <source>
        <strain evidence="2">CGMCC 4.7138</strain>
    </source>
</reference>
<dbReference type="RefSeq" id="WP_142571097.1">
    <property type="nucleotide sequence ID" value="NZ_BMMN01000003.1"/>
</dbReference>
<dbReference type="AlphaFoldDB" id="A0A8H9GXY4"/>
<dbReference type="SUPFAM" id="SSF51735">
    <property type="entry name" value="NAD(P)-binding Rossmann-fold domains"/>
    <property type="match status" value="1"/>
</dbReference>
<dbReference type="PANTHER" id="PTHR11695">
    <property type="entry name" value="ALCOHOL DEHYDROGENASE RELATED"/>
    <property type="match status" value="1"/>
</dbReference>
<dbReference type="Pfam" id="PF08240">
    <property type="entry name" value="ADH_N"/>
    <property type="match status" value="1"/>
</dbReference>
<dbReference type="Gene3D" id="3.90.180.10">
    <property type="entry name" value="Medium-chain alcohol dehydrogenases, catalytic domain"/>
    <property type="match status" value="1"/>
</dbReference>
<reference evidence="2" key="2">
    <citation type="submission" date="2020-09" db="EMBL/GenBank/DDBJ databases">
        <authorList>
            <person name="Sun Q."/>
            <person name="Zhou Y."/>
        </authorList>
    </citation>
    <scope>NUCLEOTIDE SEQUENCE</scope>
    <source>
        <strain evidence="2">CGMCC 4.7138</strain>
    </source>
</reference>
<dbReference type="Gene3D" id="3.40.50.720">
    <property type="entry name" value="NAD(P)-binding Rossmann-like Domain"/>
    <property type="match status" value="1"/>
</dbReference>
<dbReference type="SMART" id="SM00829">
    <property type="entry name" value="PKS_ER"/>
    <property type="match status" value="1"/>
</dbReference>
<dbReference type="OrthoDB" id="3613651at2"/>
<dbReference type="InterPro" id="IPR036291">
    <property type="entry name" value="NAD(P)-bd_dom_sf"/>
</dbReference>
<evidence type="ECO:0000313" key="2">
    <source>
        <dbReference type="EMBL" id="GGO08622.1"/>
    </source>
</evidence>
<dbReference type="PANTHER" id="PTHR11695:SF294">
    <property type="entry name" value="RETICULON-4-INTERACTING PROTEIN 1, MITOCHONDRIAL"/>
    <property type="match status" value="1"/>
</dbReference>
<organism evidence="2 3">
    <name type="scientific">Microbispora bryophytorum</name>
    <dbReference type="NCBI Taxonomy" id="1460882"/>
    <lineage>
        <taxon>Bacteria</taxon>
        <taxon>Bacillati</taxon>
        <taxon>Actinomycetota</taxon>
        <taxon>Actinomycetes</taxon>
        <taxon>Streptosporangiales</taxon>
        <taxon>Streptosporangiaceae</taxon>
        <taxon>Microbispora</taxon>
    </lineage>
</organism>
<dbReference type="SUPFAM" id="SSF50129">
    <property type="entry name" value="GroES-like"/>
    <property type="match status" value="1"/>
</dbReference>
<dbReference type="Proteomes" id="UP000653480">
    <property type="component" value="Unassembled WGS sequence"/>
</dbReference>
<dbReference type="InterPro" id="IPR050700">
    <property type="entry name" value="YIM1/Zinc_Alcohol_DH_Fams"/>
</dbReference>
<comment type="caution">
    <text evidence="2">The sequence shown here is derived from an EMBL/GenBank/DDBJ whole genome shotgun (WGS) entry which is preliminary data.</text>
</comment>
<gene>
    <name evidence="2" type="ORF">GCM10011574_23320</name>
</gene>
<accession>A0A8H9GXY4</accession>
<dbReference type="InterPro" id="IPR011032">
    <property type="entry name" value="GroES-like_sf"/>
</dbReference>
<dbReference type="EMBL" id="BMMN01000003">
    <property type="protein sequence ID" value="GGO08622.1"/>
    <property type="molecule type" value="Genomic_DNA"/>
</dbReference>
<dbReference type="InterPro" id="IPR020843">
    <property type="entry name" value="ER"/>
</dbReference>
<feature type="domain" description="Enoyl reductase (ER)" evidence="1">
    <location>
        <begin position="13"/>
        <end position="310"/>
    </location>
</feature>
<name>A0A8H9GXY4_9ACTN</name>
<proteinExistence type="predicted"/>
<evidence type="ECO:0000313" key="3">
    <source>
        <dbReference type="Proteomes" id="UP000653480"/>
    </source>
</evidence>
<dbReference type="InterPro" id="IPR013154">
    <property type="entry name" value="ADH-like_N"/>
</dbReference>
<dbReference type="GO" id="GO:0016491">
    <property type="term" value="F:oxidoreductase activity"/>
    <property type="evidence" value="ECO:0007669"/>
    <property type="project" value="InterPro"/>
</dbReference>
<dbReference type="CDD" id="cd05289">
    <property type="entry name" value="MDR_like_2"/>
    <property type="match status" value="1"/>
</dbReference>
<keyword evidence="3" id="KW-1185">Reference proteome</keyword>
<evidence type="ECO:0000259" key="1">
    <source>
        <dbReference type="SMART" id="SM00829"/>
    </source>
</evidence>
<sequence length="313" mass="32778">MEAMKRIQYHQYGGPEVMRLEAFEPAPLGAGEVLVRVRAAAVNPMDFGIRAGRMKHVTGRRFPRAMGYDFAGVVEAVGDGVTRLHIGDEVLGGTPIKSAGAFADVVVAQEKGVVNKPENLSFEDAAAVPTVGITALQALITKGRLQPGEAVFVHSCLGGVGRSAVQIALAHQATVAGSCRDNARSEARDLGVDPAVGFGFDPASLARRFDLVLITAGTLPVKAARTMLKPGGRIVSVLPTPSNLARSVLPGPFHVLIAQPVTEDLEEVARAAGQGSLRLPIARTVPLSQAIPALTELERNGTAKRGKLIITPG</sequence>
<protein>
    <submittedName>
        <fullName evidence="2">NADPH:quinone reductase</fullName>
    </submittedName>
</protein>